<evidence type="ECO:0000313" key="2">
    <source>
        <dbReference type="Proteomes" id="UP000030856"/>
    </source>
</evidence>
<dbReference type="AlphaFoldDB" id="A0A0B0HGN9"/>
<comment type="caution">
    <text evidence="1">The sequence shown here is derived from an EMBL/GenBank/DDBJ whole genome shotgun (WGS) entry which is preliminary data.</text>
</comment>
<dbReference type="RefSeq" id="WP_179115863.1">
    <property type="nucleotide sequence ID" value="NZ_MPPZ01000013.1"/>
</dbReference>
<proteinExistence type="predicted"/>
<evidence type="ECO:0000313" key="1">
    <source>
        <dbReference type="EMBL" id="KHF26646.1"/>
    </source>
</evidence>
<sequence>MNLDLIAKIRHFFVANLRNSDAITCDMRRELTHFDQQSLLPRLNQRLLA</sequence>
<dbReference type="EMBL" id="JRAA01000001">
    <property type="protein sequence ID" value="KHF26646.1"/>
    <property type="molecule type" value="Genomic_DNA"/>
</dbReference>
<reference evidence="1 2" key="1">
    <citation type="journal article" date="2014" name="BMC Genomics">
        <title>The genome of the intracellular bacterium of the coastal bivalve, Solemya velum: a blueprint for thriving in and out of symbiosis.</title>
        <authorList>
            <person name="Dmytrenko O."/>
            <person name="Russell S.L."/>
            <person name="Loo W.T."/>
            <person name="Fontanez K.M."/>
            <person name="Liao L."/>
            <person name="Roeselers G."/>
            <person name="Sharma R."/>
            <person name="Stewart F.J."/>
            <person name="Newton I.L."/>
            <person name="Woyke T."/>
            <person name="Wu D."/>
            <person name="Lang J.M."/>
            <person name="Eisen J.A."/>
            <person name="Cavanaugh C.M."/>
        </authorList>
    </citation>
    <scope>NUCLEOTIDE SEQUENCE [LARGE SCALE GENOMIC DNA]</scope>
    <source>
        <strain evidence="1 2">WH</strain>
    </source>
</reference>
<accession>A0A0B0HGN9</accession>
<gene>
    <name evidence="1" type="ORF">JV46_23620</name>
</gene>
<protein>
    <submittedName>
        <fullName evidence="1">Uncharacterized protein</fullName>
    </submittedName>
</protein>
<keyword evidence="2" id="KW-1185">Reference proteome</keyword>
<dbReference type="STRING" id="2340.JV46_23620"/>
<organism evidence="1 2">
    <name type="scientific">Solemya velum gill symbiont</name>
    <dbReference type="NCBI Taxonomy" id="2340"/>
    <lineage>
        <taxon>Bacteria</taxon>
        <taxon>Pseudomonadati</taxon>
        <taxon>Pseudomonadota</taxon>
        <taxon>Gammaproteobacteria</taxon>
        <taxon>sulfur-oxidizing symbionts</taxon>
    </lineage>
</organism>
<dbReference type="Proteomes" id="UP000030856">
    <property type="component" value="Unassembled WGS sequence"/>
</dbReference>
<name>A0A0B0HGN9_SOVGS</name>